<accession>A0A9Q3ZB00</accession>
<dbReference type="InterPro" id="IPR032623">
    <property type="entry name" value="FecR_N"/>
</dbReference>
<dbReference type="EMBL" id="JAJVKT010000001">
    <property type="protein sequence ID" value="MCE7507133.1"/>
    <property type="molecule type" value="Genomic_DNA"/>
</dbReference>
<evidence type="ECO:0000259" key="2">
    <source>
        <dbReference type="Pfam" id="PF04773"/>
    </source>
</evidence>
<gene>
    <name evidence="4" type="ORF">LZG35_00685</name>
</gene>
<proteinExistence type="predicted"/>
<keyword evidence="5" id="KW-1185">Reference proteome</keyword>
<evidence type="ECO:0000256" key="1">
    <source>
        <dbReference type="SAM" id="Phobius"/>
    </source>
</evidence>
<organism evidence="4 5">
    <name type="scientific">Alloalcanivorax xenomutans</name>
    <dbReference type="NCBI Taxonomy" id="1094342"/>
    <lineage>
        <taxon>Bacteria</taxon>
        <taxon>Pseudomonadati</taxon>
        <taxon>Pseudomonadota</taxon>
        <taxon>Gammaproteobacteria</taxon>
        <taxon>Oceanospirillales</taxon>
        <taxon>Alcanivoracaceae</taxon>
        <taxon>Alloalcanivorax</taxon>
    </lineage>
</organism>
<dbReference type="GO" id="GO:0016989">
    <property type="term" value="F:sigma factor antagonist activity"/>
    <property type="evidence" value="ECO:0007669"/>
    <property type="project" value="TreeGrafter"/>
</dbReference>
<dbReference type="Pfam" id="PF04773">
    <property type="entry name" value="FecR"/>
    <property type="match status" value="1"/>
</dbReference>
<dbReference type="GeneID" id="94685673"/>
<dbReference type="Gene3D" id="2.60.120.1440">
    <property type="match status" value="1"/>
</dbReference>
<dbReference type="RefSeq" id="WP_233924558.1">
    <property type="nucleotide sequence ID" value="NZ_CP136538.1"/>
</dbReference>
<dbReference type="AlphaFoldDB" id="A0A9Q3ZB00"/>
<dbReference type="PANTHER" id="PTHR30273">
    <property type="entry name" value="PERIPLASMIC SIGNAL SENSOR AND SIGMA FACTOR ACTIVATOR FECR-RELATED"/>
    <property type="match status" value="1"/>
</dbReference>
<sequence length="327" mass="36307">MTDYRNAPAPSSDRITREAREWVVHLSSGRASAADGEAFRRWCARSPEHARAFVHCRQVWQGMEQAATSESIEAGAHPLPRRRSSRFTRRAFLGGAVAASAAGWLALRSPLDLWTRMGMQSADLWTGTGEQREVVLPNAATVQLNTRTSIDVNRQAEQITGLVLNSGETEITTADGNRLPFTVAAQNGLIEARRARFNVRFTDDRVRVTCLDGQVAVRHRHQSVQLQPAQQVVYNTARLSSVQHVDPDRVTAWRQRMLVFNGTPLAQVVDEVNRYRPGQIVLVNDQLGRVPVQAYLSLDKLEDFAALVKEVRGAEVRSLPGGILIIS</sequence>
<dbReference type="InterPro" id="IPR006860">
    <property type="entry name" value="FecR"/>
</dbReference>
<feature type="transmembrane region" description="Helical" evidence="1">
    <location>
        <begin position="91"/>
        <end position="107"/>
    </location>
</feature>
<reference evidence="4" key="1">
    <citation type="submission" date="2022-01" db="EMBL/GenBank/DDBJ databases">
        <authorList>
            <person name="Karlyshev A.V."/>
            <person name="Jaspars M."/>
        </authorList>
    </citation>
    <scope>NUCLEOTIDE SEQUENCE</scope>
    <source>
        <strain evidence="4">AGSA3-2</strain>
    </source>
</reference>
<keyword evidence="1" id="KW-0812">Transmembrane</keyword>
<feature type="domain" description="FecR protein" evidence="2">
    <location>
        <begin position="123"/>
        <end position="215"/>
    </location>
</feature>
<dbReference type="InterPro" id="IPR012373">
    <property type="entry name" value="Ferrdict_sens_TM"/>
</dbReference>
<keyword evidence="1" id="KW-1133">Transmembrane helix</keyword>
<protein>
    <submittedName>
        <fullName evidence="4">FecR domain-containing protein</fullName>
    </submittedName>
</protein>
<keyword evidence="1" id="KW-0472">Membrane</keyword>
<dbReference type="PANTHER" id="PTHR30273:SF2">
    <property type="entry name" value="PROTEIN FECR"/>
    <property type="match status" value="1"/>
</dbReference>
<feature type="domain" description="FecR N-terminal" evidence="3">
    <location>
        <begin position="17"/>
        <end position="58"/>
    </location>
</feature>
<dbReference type="Pfam" id="PF16220">
    <property type="entry name" value="DUF4880"/>
    <property type="match status" value="1"/>
</dbReference>
<evidence type="ECO:0000313" key="5">
    <source>
        <dbReference type="Proteomes" id="UP001107961"/>
    </source>
</evidence>
<evidence type="ECO:0000313" key="4">
    <source>
        <dbReference type="EMBL" id="MCE7507133.1"/>
    </source>
</evidence>
<evidence type="ECO:0000259" key="3">
    <source>
        <dbReference type="Pfam" id="PF16220"/>
    </source>
</evidence>
<name>A0A9Q3ZB00_9GAMM</name>
<comment type="caution">
    <text evidence="4">The sequence shown here is derived from an EMBL/GenBank/DDBJ whole genome shotgun (WGS) entry which is preliminary data.</text>
</comment>
<dbReference type="Proteomes" id="UP001107961">
    <property type="component" value="Unassembled WGS sequence"/>
</dbReference>
<dbReference type="PIRSF" id="PIRSF018266">
    <property type="entry name" value="FecR"/>
    <property type="match status" value="1"/>
</dbReference>